<organism evidence="2 3">
    <name type="scientific">Candidatus Xenolissoclinum pacificiensis L6</name>
    <dbReference type="NCBI Taxonomy" id="1401685"/>
    <lineage>
        <taxon>Bacteria</taxon>
        <taxon>Pseudomonadati</taxon>
        <taxon>Pseudomonadota</taxon>
        <taxon>Alphaproteobacteria</taxon>
        <taxon>Rickettsiales</taxon>
        <taxon>Anaplasmataceae</taxon>
        <taxon>Candidatus Xenolissoclinum</taxon>
    </lineage>
</organism>
<sequence length="443" mass="50570">MHTSIEMESFGNRSDDDQPLVSSSILGDDQQKEVATSSTFSRIWENCRYYKKYIMSGLLIAGGVFAGYSICLARKNENNTGISNSHTGSTHIPPYLNNHTIGSVYNNTLTDIEFQNLTDAINNHCSLNKREKEVLSESRDLLSFTVSEFGRDSVISFYKALYATNDKFAGYPEISNIYNVEKCDQFFCEARRKIGEKHFIDAHTVESINQFKLKVKSLGNLCNSQKRDVIALKEVAARKRFYEMEGALIKDLQQASQEPYLKDGKFFDSVVYVEDCHINILGSNVYNKMRKILKSSFESNCEIIIHTLEILSKYLDDGYFLKYKSNFDRKCIVFLLDEYLENISGYCKDYCHDIADVKVMFAGMQKVHAGVVNLSNVVVNMPETDLGPEFKVDSGYWEGDEECKLYFIDFPPYCFEMEDEKNEVNDTLHNTQASSAHTSSPQI</sequence>
<feature type="region of interest" description="Disordered" evidence="1">
    <location>
        <begin position="1"/>
        <end position="28"/>
    </location>
</feature>
<proteinExistence type="predicted"/>
<name>W2V2W0_9RICK</name>
<evidence type="ECO:0000313" key="2">
    <source>
        <dbReference type="EMBL" id="ETO91773.1"/>
    </source>
</evidence>
<evidence type="ECO:0000256" key="1">
    <source>
        <dbReference type="SAM" id="MobiDB-lite"/>
    </source>
</evidence>
<comment type="caution">
    <text evidence="2">The sequence shown here is derived from an EMBL/GenBank/DDBJ whole genome shotgun (WGS) entry which is preliminary data.</text>
</comment>
<protein>
    <submittedName>
        <fullName evidence="2">Uncharacterized protein</fullName>
    </submittedName>
</protein>
<keyword evidence="3" id="KW-1185">Reference proteome</keyword>
<dbReference type="EMBL" id="AXCJ01000001">
    <property type="protein sequence ID" value="ETO91773.1"/>
    <property type="molecule type" value="Genomic_DNA"/>
</dbReference>
<evidence type="ECO:0000313" key="3">
    <source>
        <dbReference type="Proteomes" id="UP000018951"/>
    </source>
</evidence>
<reference evidence="2 3" key="1">
    <citation type="journal article" date="2013" name="PLoS ONE">
        <title>Bacterial endosymbiosis in a chordate host: long-term co-evolution and conservation of secondary metabolism.</title>
        <authorList>
            <person name="Kwan J.C."/>
            <person name="Schmidt E.W."/>
        </authorList>
    </citation>
    <scope>NUCLEOTIDE SEQUENCE [LARGE SCALE GENOMIC DNA]</scope>
    <source>
        <strain evidence="3">L6</strain>
    </source>
</reference>
<gene>
    <name evidence="2" type="ORF">P857_948</name>
</gene>
<dbReference type="Proteomes" id="UP000018951">
    <property type="component" value="Unassembled WGS sequence"/>
</dbReference>
<accession>W2V2W0</accession>
<dbReference type="AlphaFoldDB" id="W2V2W0"/>